<evidence type="ECO:0000256" key="10">
    <source>
        <dbReference type="HAMAP-Rule" id="MF_01031"/>
    </source>
</evidence>
<feature type="domain" description="Aconitase A/isopropylmalate dehydratase small subunit swivel" evidence="11">
    <location>
        <begin position="3"/>
        <end position="116"/>
    </location>
</feature>
<evidence type="ECO:0000256" key="9">
    <source>
        <dbReference type="ARBA" id="ARBA00023304"/>
    </source>
</evidence>
<organism evidence="12 13">
    <name type="scientific">Thermus filiformis</name>
    <dbReference type="NCBI Taxonomy" id="276"/>
    <lineage>
        <taxon>Bacteria</taxon>
        <taxon>Thermotogati</taxon>
        <taxon>Deinococcota</taxon>
        <taxon>Deinococci</taxon>
        <taxon>Thermales</taxon>
        <taxon>Thermaceae</taxon>
        <taxon>Thermus</taxon>
    </lineage>
</organism>
<comment type="subunit">
    <text evidence="5 10">Heterodimer of LeuC and LeuD.</text>
</comment>
<dbReference type="UniPathway" id="UPA00048">
    <property type="reaction ID" value="UER00071"/>
</dbReference>
<proteinExistence type="inferred from homology"/>
<reference evidence="12 13" key="1">
    <citation type="journal article" date="2015" name="Genome Announc.">
        <title>Draft Genome Sequence of the Thermophile Thermus filiformis ATCC 43280, Producer of Carotenoid-(Di)glucoside-Branched Fatty Acid (Di)esters and Source of Hyperthermostable Enzymes of Biotechnological Interest.</title>
        <authorList>
            <person name="Mandelli F."/>
            <person name="Oliveira Ramires B."/>
            <person name="Couger M.B."/>
            <person name="Paixao D.A."/>
            <person name="Camilo C.M."/>
            <person name="Polikarpov I."/>
            <person name="Prade R."/>
            <person name="Riano-Pachon D.M."/>
            <person name="Squina F.M."/>
        </authorList>
    </citation>
    <scope>NUCLEOTIDE SEQUENCE [LARGE SCALE GENOMIC DNA]</scope>
    <source>
        <strain evidence="12 13">ATCC 43280</strain>
    </source>
</reference>
<evidence type="ECO:0000256" key="4">
    <source>
        <dbReference type="ARBA" id="ARBA00009845"/>
    </source>
</evidence>
<evidence type="ECO:0000256" key="8">
    <source>
        <dbReference type="ARBA" id="ARBA00023239"/>
    </source>
</evidence>
<evidence type="ECO:0000256" key="6">
    <source>
        <dbReference type="ARBA" id="ARBA00022430"/>
    </source>
</evidence>
<keyword evidence="13" id="KW-1185">Reference proteome</keyword>
<evidence type="ECO:0000256" key="7">
    <source>
        <dbReference type="ARBA" id="ARBA00022605"/>
    </source>
</evidence>
<sequence>MLERITTIRGRAVPLRGKDIDTDRILPARFMKALTFEGLGQYLFYDERFDERGNPKPHPLNDPRYQGATILLVESGFGSGSSREHAPQAIKRAGFRALIGESFAEIFFGNATAIGLPCVALAPEDLGVLFQMVEENPELEVEIDLVQKEVRFGGRVAPLSIREEAREALVEGLWDPIGELLQAGELLDEFDRKLPYPRRAE</sequence>
<dbReference type="PANTHER" id="PTHR43345:SF5">
    <property type="entry name" value="3-ISOPROPYLMALATE DEHYDRATASE SMALL SUBUNIT"/>
    <property type="match status" value="1"/>
</dbReference>
<dbReference type="NCBIfam" id="TIGR00171">
    <property type="entry name" value="leuD"/>
    <property type="match status" value="1"/>
</dbReference>
<keyword evidence="8 10" id="KW-0456">Lyase</keyword>
<evidence type="ECO:0000313" key="12">
    <source>
        <dbReference type="EMBL" id="KIX84392.1"/>
    </source>
</evidence>
<dbReference type="EC" id="4.2.1.33" evidence="10"/>
<dbReference type="CDD" id="cd01577">
    <property type="entry name" value="IPMI_Swivel"/>
    <property type="match status" value="1"/>
</dbReference>
<dbReference type="NCBIfam" id="NF002458">
    <property type="entry name" value="PRK01641.1"/>
    <property type="match status" value="1"/>
</dbReference>
<comment type="similarity">
    <text evidence="4 10">Belongs to the LeuD family. LeuD type 1 subfamily.</text>
</comment>
<dbReference type="InterPro" id="IPR000573">
    <property type="entry name" value="AconitaseA/IPMdHydase_ssu_swvl"/>
</dbReference>
<dbReference type="Proteomes" id="UP000030364">
    <property type="component" value="Unassembled WGS sequence"/>
</dbReference>
<dbReference type="PANTHER" id="PTHR43345">
    <property type="entry name" value="3-ISOPROPYLMALATE DEHYDRATASE SMALL SUBUNIT 2-RELATED-RELATED"/>
    <property type="match status" value="1"/>
</dbReference>
<dbReference type="OrthoDB" id="9777465at2"/>
<dbReference type="Gene3D" id="3.20.19.10">
    <property type="entry name" value="Aconitase, domain 4"/>
    <property type="match status" value="1"/>
</dbReference>
<evidence type="ECO:0000259" key="11">
    <source>
        <dbReference type="Pfam" id="PF00694"/>
    </source>
</evidence>
<dbReference type="GO" id="GO:0003861">
    <property type="term" value="F:3-isopropylmalate dehydratase activity"/>
    <property type="evidence" value="ECO:0007669"/>
    <property type="project" value="UniProtKB-UniRule"/>
</dbReference>
<evidence type="ECO:0000313" key="13">
    <source>
        <dbReference type="Proteomes" id="UP000030364"/>
    </source>
</evidence>
<keyword evidence="7 10" id="KW-0028">Amino-acid biosynthesis</keyword>
<dbReference type="GO" id="GO:0016853">
    <property type="term" value="F:isomerase activity"/>
    <property type="evidence" value="ECO:0007669"/>
    <property type="project" value="UniProtKB-KW"/>
</dbReference>
<keyword evidence="6 10" id="KW-0432">Leucine biosynthesis</keyword>
<dbReference type="EMBL" id="JPSL02000040">
    <property type="protein sequence ID" value="KIX84392.1"/>
    <property type="molecule type" value="Genomic_DNA"/>
</dbReference>
<evidence type="ECO:0000256" key="2">
    <source>
        <dbReference type="ARBA" id="ARBA00002695"/>
    </source>
</evidence>
<comment type="function">
    <text evidence="2 10">Catalyzes the isomerization between 2-isopropylmalate and 3-isopropylmalate, via the formation of 2-isopropylmaleate.</text>
</comment>
<keyword evidence="9 10" id="KW-0100">Branched-chain amino acid biosynthesis</keyword>
<comment type="catalytic activity">
    <reaction evidence="1 10">
        <text>(2R,3S)-3-isopropylmalate = (2S)-2-isopropylmalate</text>
        <dbReference type="Rhea" id="RHEA:32287"/>
        <dbReference type="ChEBI" id="CHEBI:1178"/>
        <dbReference type="ChEBI" id="CHEBI:35121"/>
        <dbReference type="EC" id="4.2.1.33"/>
    </reaction>
</comment>
<evidence type="ECO:0000256" key="3">
    <source>
        <dbReference type="ARBA" id="ARBA00004729"/>
    </source>
</evidence>
<dbReference type="AlphaFoldDB" id="A0A0D6X9M4"/>
<protein>
    <recommendedName>
        <fullName evidence="10">3-isopropylmalate dehydratase small subunit</fullName>
        <ecNumber evidence="10">4.2.1.33</ecNumber>
    </recommendedName>
    <alternativeName>
        <fullName evidence="10">Alpha-IPM isomerase</fullName>
        <shortName evidence="10">IPMI</shortName>
    </alternativeName>
    <alternativeName>
        <fullName evidence="10">Isopropylmalate isomerase</fullName>
    </alternativeName>
</protein>
<evidence type="ECO:0000256" key="5">
    <source>
        <dbReference type="ARBA" id="ARBA00011271"/>
    </source>
</evidence>
<dbReference type="InterPro" id="IPR015928">
    <property type="entry name" value="Aconitase/3IPM_dehydase_swvl"/>
</dbReference>
<dbReference type="STRING" id="276.THFILI_10360"/>
<dbReference type="RefSeq" id="WP_038061958.1">
    <property type="nucleotide sequence ID" value="NZ_JPSL02000040.1"/>
</dbReference>
<dbReference type="SUPFAM" id="SSF52016">
    <property type="entry name" value="LeuD/IlvD-like"/>
    <property type="match status" value="1"/>
</dbReference>
<comment type="pathway">
    <text evidence="3 10">Amino-acid biosynthesis; L-leucine biosynthesis; L-leucine from 3-methyl-2-oxobutanoate: step 2/4.</text>
</comment>
<gene>
    <name evidence="10" type="primary">leuD</name>
    <name evidence="12" type="ORF">THFILI_10360</name>
</gene>
<dbReference type="InterPro" id="IPR004431">
    <property type="entry name" value="3-IsopropMal_deHydase_ssu"/>
</dbReference>
<keyword evidence="12" id="KW-0413">Isomerase</keyword>
<dbReference type="GO" id="GO:0009316">
    <property type="term" value="C:3-isopropylmalate dehydratase complex"/>
    <property type="evidence" value="ECO:0007669"/>
    <property type="project" value="InterPro"/>
</dbReference>
<dbReference type="HAMAP" id="MF_01031">
    <property type="entry name" value="LeuD_type1"/>
    <property type="match status" value="1"/>
</dbReference>
<accession>A0A0D6X9M4</accession>
<name>A0A0D6X9M4_THEFI</name>
<dbReference type="Pfam" id="PF00694">
    <property type="entry name" value="Aconitase_C"/>
    <property type="match status" value="1"/>
</dbReference>
<dbReference type="InterPro" id="IPR033940">
    <property type="entry name" value="IPMI_Swivel"/>
</dbReference>
<evidence type="ECO:0000256" key="1">
    <source>
        <dbReference type="ARBA" id="ARBA00000491"/>
    </source>
</evidence>
<comment type="caution">
    <text evidence="12">The sequence shown here is derived from an EMBL/GenBank/DDBJ whole genome shotgun (WGS) entry which is preliminary data.</text>
</comment>
<dbReference type="GO" id="GO:0009098">
    <property type="term" value="P:L-leucine biosynthetic process"/>
    <property type="evidence" value="ECO:0007669"/>
    <property type="project" value="UniProtKB-UniRule"/>
</dbReference>
<dbReference type="InterPro" id="IPR050075">
    <property type="entry name" value="LeuD"/>
</dbReference>